<keyword evidence="7 8" id="KW-0472">Membrane</keyword>
<gene>
    <name evidence="10" type="ORF">NS334_07925</name>
</gene>
<proteinExistence type="inferred from homology"/>
<feature type="transmembrane region" description="Helical" evidence="8">
    <location>
        <begin position="103"/>
        <end position="120"/>
    </location>
</feature>
<name>A0A147I4H9_9SPHN</name>
<dbReference type="PANTHER" id="PTHR22911:SF137">
    <property type="entry name" value="SOLUTE CARRIER FAMILY 35 MEMBER G2-RELATED"/>
    <property type="match status" value="1"/>
</dbReference>
<evidence type="ECO:0000313" key="10">
    <source>
        <dbReference type="EMBL" id="KTT73074.1"/>
    </source>
</evidence>
<evidence type="ECO:0000256" key="2">
    <source>
        <dbReference type="ARBA" id="ARBA00007362"/>
    </source>
</evidence>
<dbReference type="NCBIfam" id="TIGR00688">
    <property type="entry name" value="rarD"/>
    <property type="match status" value="1"/>
</dbReference>
<dbReference type="InterPro" id="IPR000620">
    <property type="entry name" value="EamA_dom"/>
</dbReference>
<dbReference type="InterPro" id="IPR004626">
    <property type="entry name" value="RarD"/>
</dbReference>
<feature type="transmembrane region" description="Helical" evidence="8">
    <location>
        <begin position="262"/>
        <end position="281"/>
    </location>
</feature>
<dbReference type="EMBL" id="LDTB01000022">
    <property type="protein sequence ID" value="KTT73074.1"/>
    <property type="molecule type" value="Genomic_DNA"/>
</dbReference>
<keyword evidence="3" id="KW-0813">Transport</keyword>
<evidence type="ECO:0000256" key="8">
    <source>
        <dbReference type="SAM" id="Phobius"/>
    </source>
</evidence>
<feature type="transmembrane region" description="Helical" evidence="8">
    <location>
        <begin position="9"/>
        <end position="27"/>
    </location>
</feature>
<keyword evidence="6 8" id="KW-1133">Transmembrane helix</keyword>
<keyword evidence="11" id="KW-1185">Reference proteome</keyword>
<evidence type="ECO:0000256" key="1">
    <source>
        <dbReference type="ARBA" id="ARBA00004651"/>
    </source>
</evidence>
<feature type="transmembrane region" description="Helical" evidence="8">
    <location>
        <begin position="132"/>
        <end position="152"/>
    </location>
</feature>
<evidence type="ECO:0000256" key="7">
    <source>
        <dbReference type="ARBA" id="ARBA00023136"/>
    </source>
</evidence>
<feature type="domain" description="EamA" evidence="9">
    <location>
        <begin position="8"/>
        <end position="142"/>
    </location>
</feature>
<sequence length="304" mass="31768">MVNHATRTGLILGIGAYTLWGLLPLYLHLLSGVPAVQVLAHRVLWSLVLLAAIVVAIRRGGAILAAARGRTLALLVASAALIAVNWMVYIWAVQNGHVLEASLGYFINPLVNVALGMIILGERIGTIQKAAVAVAAIGVAVMAVAGGGALWIPLTLAFSFGFYGLIRKVAAIDALGGLTVETALLAAPALAVLFCSPEPVFGRGVTTDTLLVLAGAVTAAPLLMFAAAARRLRYATMGLLQYIAPTLQFLEAVVLFREPLRPVHMVTFALIWSGCVLYALGSRTPVTRPDRAAAPAKPSSPDPS</sequence>
<comment type="caution">
    <text evidence="10">The sequence shown here is derived from an EMBL/GenBank/DDBJ whole genome shotgun (WGS) entry which is preliminary data.</text>
</comment>
<dbReference type="GO" id="GO:0005886">
    <property type="term" value="C:plasma membrane"/>
    <property type="evidence" value="ECO:0007669"/>
    <property type="project" value="UniProtKB-SubCell"/>
</dbReference>
<evidence type="ECO:0000313" key="11">
    <source>
        <dbReference type="Proteomes" id="UP000074310"/>
    </source>
</evidence>
<feature type="transmembrane region" description="Helical" evidence="8">
    <location>
        <begin position="209"/>
        <end position="227"/>
    </location>
</feature>
<keyword evidence="4" id="KW-1003">Cell membrane</keyword>
<comment type="subcellular location">
    <subcellularLocation>
        <location evidence="1">Cell membrane</location>
        <topology evidence="1">Multi-pass membrane protein</topology>
    </subcellularLocation>
</comment>
<feature type="transmembrane region" description="Helical" evidence="8">
    <location>
        <begin position="69"/>
        <end position="91"/>
    </location>
</feature>
<reference evidence="10 11" key="1">
    <citation type="journal article" date="2016" name="Front. Microbiol.">
        <title>Genomic Resource of Rice Seed Associated Bacteria.</title>
        <authorList>
            <person name="Midha S."/>
            <person name="Bansal K."/>
            <person name="Sharma S."/>
            <person name="Kumar N."/>
            <person name="Patil P.P."/>
            <person name="Chaudhry V."/>
            <person name="Patil P.B."/>
        </authorList>
    </citation>
    <scope>NUCLEOTIDE SEQUENCE [LARGE SCALE GENOMIC DNA]</scope>
    <source>
        <strain evidence="10 11">NS334</strain>
    </source>
</reference>
<dbReference type="SUPFAM" id="SSF103481">
    <property type="entry name" value="Multidrug resistance efflux transporter EmrE"/>
    <property type="match status" value="2"/>
</dbReference>
<accession>A0A147I4H9</accession>
<dbReference type="OrthoDB" id="369870at2"/>
<dbReference type="Proteomes" id="UP000074310">
    <property type="component" value="Unassembled WGS sequence"/>
</dbReference>
<feature type="transmembrane region" description="Helical" evidence="8">
    <location>
        <begin position="39"/>
        <end position="57"/>
    </location>
</feature>
<dbReference type="AlphaFoldDB" id="A0A147I4H9"/>
<dbReference type="InterPro" id="IPR037185">
    <property type="entry name" value="EmrE-like"/>
</dbReference>
<evidence type="ECO:0000256" key="6">
    <source>
        <dbReference type="ARBA" id="ARBA00022989"/>
    </source>
</evidence>
<comment type="similarity">
    <text evidence="2">Belongs to the EamA transporter family.</text>
</comment>
<evidence type="ECO:0000256" key="4">
    <source>
        <dbReference type="ARBA" id="ARBA00022475"/>
    </source>
</evidence>
<protein>
    <submittedName>
        <fullName evidence="10">Membrane protein</fullName>
    </submittedName>
</protein>
<organism evidence="10 11">
    <name type="scientific">Sphingomonas endophytica</name>
    <dbReference type="NCBI Taxonomy" id="869719"/>
    <lineage>
        <taxon>Bacteria</taxon>
        <taxon>Pseudomonadati</taxon>
        <taxon>Pseudomonadota</taxon>
        <taxon>Alphaproteobacteria</taxon>
        <taxon>Sphingomonadales</taxon>
        <taxon>Sphingomonadaceae</taxon>
        <taxon>Sphingomonas</taxon>
    </lineage>
</organism>
<evidence type="ECO:0000256" key="5">
    <source>
        <dbReference type="ARBA" id="ARBA00022692"/>
    </source>
</evidence>
<keyword evidence="5 8" id="KW-0812">Transmembrane</keyword>
<dbReference type="Pfam" id="PF00892">
    <property type="entry name" value="EamA"/>
    <property type="match status" value="1"/>
</dbReference>
<evidence type="ECO:0000259" key="9">
    <source>
        <dbReference type="Pfam" id="PF00892"/>
    </source>
</evidence>
<dbReference type="PANTHER" id="PTHR22911">
    <property type="entry name" value="ACYL-MALONYL CONDENSING ENZYME-RELATED"/>
    <property type="match status" value="1"/>
</dbReference>
<evidence type="ECO:0000256" key="3">
    <source>
        <dbReference type="ARBA" id="ARBA00022448"/>
    </source>
</evidence>
<dbReference type="RefSeq" id="WP_058755427.1">
    <property type="nucleotide sequence ID" value="NZ_LDTB01000022.1"/>
</dbReference>